<name>A0A653BPD8_CALMS</name>
<feature type="region of interest" description="Disordered" evidence="18">
    <location>
        <begin position="781"/>
        <end position="809"/>
    </location>
</feature>
<dbReference type="EMBL" id="CAACVG010003402">
    <property type="protein sequence ID" value="VEN37468.1"/>
    <property type="molecule type" value="Genomic_DNA"/>
</dbReference>
<dbReference type="GO" id="GO:0004674">
    <property type="term" value="F:protein serine/threonine kinase activity"/>
    <property type="evidence" value="ECO:0007669"/>
    <property type="project" value="UniProtKB-KW"/>
</dbReference>
<keyword evidence="4" id="KW-0963">Cytoplasm</keyword>
<evidence type="ECO:0000313" key="22">
    <source>
        <dbReference type="EMBL" id="VEN37468.1"/>
    </source>
</evidence>
<dbReference type="InterPro" id="IPR017441">
    <property type="entry name" value="Protein_kinase_ATP_BS"/>
</dbReference>
<dbReference type="Gene3D" id="3.30.1120.120">
    <property type="match status" value="1"/>
</dbReference>
<dbReference type="FunFam" id="1.10.510.10:FF:000576">
    <property type="entry name" value="Serine/threonine-protein kinase PLK4"/>
    <property type="match status" value="1"/>
</dbReference>
<evidence type="ECO:0000256" key="15">
    <source>
        <dbReference type="ARBA" id="ARBA00047802"/>
    </source>
</evidence>
<dbReference type="PANTHER" id="PTHR24345:SF91">
    <property type="entry name" value="SERINE_THREONINE-PROTEIN KINASE PLK4"/>
    <property type="match status" value="1"/>
</dbReference>
<dbReference type="Proteomes" id="UP000410492">
    <property type="component" value="Unassembled WGS sequence"/>
</dbReference>
<evidence type="ECO:0000256" key="7">
    <source>
        <dbReference type="ARBA" id="ARBA00022741"/>
    </source>
</evidence>
<dbReference type="GO" id="GO:0005524">
    <property type="term" value="F:ATP binding"/>
    <property type="evidence" value="ECO:0007669"/>
    <property type="project" value="UniProtKB-UniRule"/>
</dbReference>
<comment type="subcellular location">
    <subcellularLocation>
        <location evidence="1">Cytoplasm</location>
        <location evidence="1">Cytoskeleton</location>
        <location evidence="1">Microtubule organizing center</location>
        <location evidence="1">Centrosome</location>
        <location evidence="1">Centriole</location>
    </subcellularLocation>
</comment>
<evidence type="ECO:0000256" key="18">
    <source>
        <dbReference type="SAM" id="MobiDB-lite"/>
    </source>
</evidence>
<evidence type="ECO:0000259" key="19">
    <source>
        <dbReference type="PROSITE" id="PS50011"/>
    </source>
</evidence>
<comment type="catalytic activity">
    <reaction evidence="16">
        <text>L-seryl-[protein] + ATP = O-phospho-L-seryl-[protein] + ADP + H(+)</text>
        <dbReference type="Rhea" id="RHEA:17989"/>
        <dbReference type="Rhea" id="RHEA-COMP:9863"/>
        <dbReference type="Rhea" id="RHEA-COMP:11604"/>
        <dbReference type="ChEBI" id="CHEBI:15378"/>
        <dbReference type="ChEBI" id="CHEBI:29999"/>
        <dbReference type="ChEBI" id="CHEBI:30616"/>
        <dbReference type="ChEBI" id="CHEBI:83421"/>
        <dbReference type="ChEBI" id="CHEBI:456216"/>
        <dbReference type="EC" id="2.7.11.21"/>
    </reaction>
</comment>
<feature type="domain" description="Cryptic POLO box 2 (CPB2)" evidence="21">
    <location>
        <begin position="646"/>
        <end position="757"/>
    </location>
</feature>
<evidence type="ECO:0000256" key="17">
    <source>
        <dbReference type="PROSITE-ProRule" id="PRU10141"/>
    </source>
</evidence>
<dbReference type="PROSITE" id="PS50011">
    <property type="entry name" value="PROTEIN_KINASE_DOM"/>
    <property type="match status" value="1"/>
</dbReference>
<dbReference type="InterPro" id="IPR011009">
    <property type="entry name" value="Kinase-like_dom_sf"/>
</dbReference>
<dbReference type="PROSITE" id="PS51984">
    <property type="entry name" value="CPB1"/>
    <property type="match status" value="1"/>
</dbReference>
<dbReference type="FunFam" id="3.30.200.20:FF:000042">
    <property type="entry name" value="Aurora kinase A"/>
    <property type="match status" value="1"/>
</dbReference>
<evidence type="ECO:0000256" key="6">
    <source>
        <dbReference type="ARBA" id="ARBA00022679"/>
    </source>
</evidence>
<feature type="region of interest" description="Disordered" evidence="18">
    <location>
        <begin position="753"/>
        <end position="772"/>
    </location>
</feature>
<feature type="compositionally biased region" description="Polar residues" evidence="18">
    <location>
        <begin position="790"/>
        <end position="805"/>
    </location>
</feature>
<dbReference type="SUPFAM" id="SSF82615">
    <property type="entry name" value="Polo-box domain"/>
    <property type="match status" value="1"/>
</dbReference>
<dbReference type="Gene3D" id="2.40.50.930">
    <property type="match status" value="1"/>
</dbReference>
<feature type="region of interest" description="Disordered" evidence="18">
    <location>
        <begin position="594"/>
        <end position="615"/>
    </location>
</feature>
<sequence>MNSFGKRIEDYEVHNLLGKGGFASVYHARCLKTHTDVAIKMIDKKLMQATGMVNRVKQEVAIHSRLKHPSILELYECFEDINYVYLVLELCHKGELQKYVKGKVLSETEVSNIMTQVVEGIKYLHSYNILHRDLSLSNLLLTKDMQVKIADFGLATQLSRPDEKHMTMCGTPNFISPEVASRGSHGLEADVWGLGCLLYTLLVGSPPFDTPAVKSTLTKVVLSNYTLPDHLSSEAKDLINSLLQKNPKDRITLDQILEHPFLKRSRNVPSHLNHDSGIHTMSSKRDDSAFCEAGSVHCSCNQHIRRSNSDCLPCGNPHSSLDKGRVRSCENERVCNYSNPPRSHSSQGYSCNKVCSYEEMARPPEHMLNKYMDFDSAESKAFKYQPERKGMSQCSDKCQCPASTAGGGSFNHGFNRPLYSHHSDPPYNEATGNYLYSHSNDAPSRPQMPCSRSENDHFDRKEEYVPKYASPVPEPYELPLKRMNELVLRSNDTAFALKDTPTRTDTASNFHDVLPKHRDPLLRRSPDVLKENRIIRPLCSERLLPTRHQTKNTVLSILKDGEVCIEFIKRRGNGREVVCEVMRISADGMRVVTYEPEGSPAPSPDGPPPPKAAGADRICSFDNLSDRQRKKYTYAAKFVELVRAKTPKVTYYTDKGKCFLMESLDDFEMCFYDGHKITESPSDGVQLTTPSGDVFRFRTASECSASEASMSPVLRLAWKHSRDALQHCKALERALADLPKTSFPAIIGRRLQQAGEGKENSPRHGNIPSFTVSVDGSVTSSAAVPFGNRRSGNSSNDTANSSGSGKQRRVAVPGVGVAWQTAGGEVKVRYADGSQLAVDGKHHVRYQYPDGRTVDYQDTEVLPRIIVEKLQHIPKVLKHLAPSPVSQKIYNMR</sequence>
<dbReference type="GO" id="GO:0005814">
    <property type="term" value="C:centriole"/>
    <property type="evidence" value="ECO:0007669"/>
    <property type="project" value="UniProtKB-SubCell"/>
</dbReference>
<dbReference type="Pfam" id="PF18409">
    <property type="entry name" value="Plk4_PB2"/>
    <property type="match status" value="1"/>
</dbReference>
<dbReference type="CDD" id="cd13114">
    <property type="entry name" value="POLO_box_Plk4_1"/>
    <property type="match status" value="1"/>
</dbReference>
<dbReference type="PROSITE" id="PS00107">
    <property type="entry name" value="PROTEIN_KINASE_ATP"/>
    <property type="match status" value="1"/>
</dbReference>
<evidence type="ECO:0000256" key="12">
    <source>
        <dbReference type="ARBA" id="ARBA00030332"/>
    </source>
</evidence>
<keyword evidence="5" id="KW-0723">Serine/threonine-protein kinase</keyword>
<accession>A0A653BPD8</accession>
<keyword evidence="9 17" id="KW-0067">ATP-binding</keyword>
<evidence type="ECO:0000256" key="13">
    <source>
        <dbReference type="ARBA" id="ARBA00030429"/>
    </source>
</evidence>
<evidence type="ECO:0000259" key="21">
    <source>
        <dbReference type="PROSITE" id="PS51985"/>
    </source>
</evidence>
<dbReference type="InterPro" id="IPR047108">
    <property type="entry name" value="Plk4-like_POLO_box_2_sf"/>
</dbReference>
<keyword evidence="10" id="KW-0832">Ubl conjugation</keyword>
<evidence type="ECO:0000256" key="14">
    <source>
        <dbReference type="ARBA" id="ARBA00030924"/>
    </source>
</evidence>
<dbReference type="PROSITE" id="PS51985">
    <property type="entry name" value="CPB2"/>
    <property type="match status" value="1"/>
</dbReference>
<dbReference type="InterPro" id="IPR033698">
    <property type="entry name" value="POLO_box_Plk4_2"/>
</dbReference>
<keyword evidence="8" id="KW-0418">Kinase</keyword>
<reference evidence="22 23" key="1">
    <citation type="submission" date="2019-01" db="EMBL/GenBank/DDBJ databases">
        <authorList>
            <person name="Sayadi A."/>
        </authorList>
    </citation>
    <scope>NUCLEOTIDE SEQUENCE [LARGE SCALE GENOMIC DNA]</scope>
</reference>
<evidence type="ECO:0000259" key="20">
    <source>
        <dbReference type="PROSITE" id="PS51984"/>
    </source>
</evidence>
<dbReference type="AlphaFoldDB" id="A0A653BPD8"/>
<keyword evidence="23" id="KW-1185">Reference proteome</keyword>
<evidence type="ECO:0000256" key="5">
    <source>
        <dbReference type="ARBA" id="ARBA00022527"/>
    </source>
</evidence>
<feature type="domain" description="Protein kinase" evidence="19">
    <location>
        <begin position="11"/>
        <end position="262"/>
    </location>
</feature>
<dbReference type="GO" id="GO:0005634">
    <property type="term" value="C:nucleus"/>
    <property type="evidence" value="ECO:0007669"/>
    <property type="project" value="TreeGrafter"/>
</dbReference>
<dbReference type="SUPFAM" id="SSF56112">
    <property type="entry name" value="Protein kinase-like (PK-like)"/>
    <property type="match status" value="1"/>
</dbReference>
<dbReference type="Gene3D" id="1.10.510.10">
    <property type="entry name" value="Transferase(Phosphotransferase) domain 1"/>
    <property type="match status" value="1"/>
</dbReference>
<dbReference type="OrthoDB" id="10004143at2759"/>
<dbReference type="PROSITE" id="PS00109">
    <property type="entry name" value="PROTEIN_KINASE_TYR"/>
    <property type="match status" value="1"/>
</dbReference>
<feature type="domain" description="Cryptic POLO box 1 (CPB1)" evidence="20">
    <location>
        <begin position="530"/>
        <end position="645"/>
    </location>
</feature>
<dbReference type="Pfam" id="PF18190">
    <property type="entry name" value="Plk4_PB1"/>
    <property type="match status" value="1"/>
</dbReference>
<evidence type="ECO:0000256" key="11">
    <source>
        <dbReference type="ARBA" id="ARBA00023212"/>
    </source>
</evidence>
<evidence type="ECO:0000256" key="2">
    <source>
        <dbReference type="ARBA" id="ARBA00012424"/>
    </source>
</evidence>
<evidence type="ECO:0000256" key="3">
    <source>
        <dbReference type="ARBA" id="ARBA00020245"/>
    </source>
</evidence>
<evidence type="ECO:0000256" key="1">
    <source>
        <dbReference type="ARBA" id="ARBA00004114"/>
    </source>
</evidence>
<dbReference type="InterPro" id="IPR033699">
    <property type="entry name" value="POLO_box_Plk4_1"/>
</dbReference>
<comment type="catalytic activity">
    <reaction evidence="15">
        <text>L-threonyl-[protein] + ATP = O-phospho-L-threonyl-[protein] + ADP + H(+)</text>
        <dbReference type="Rhea" id="RHEA:46608"/>
        <dbReference type="Rhea" id="RHEA-COMP:11060"/>
        <dbReference type="Rhea" id="RHEA-COMP:11605"/>
        <dbReference type="ChEBI" id="CHEBI:15378"/>
        <dbReference type="ChEBI" id="CHEBI:30013"/>
        <dbReference type="ChEBI" id="CHEBI:30616"/>
        <dbReference type="ChEBI" id="CHEBI:61977"/>
        <dbReference type="ChEBI" id="CHEBI:456216"/>
        <dbReference type="EC" id="2.7.11.21"/>
    </reaction>
</comment>
<dbReference type="PANTHER" id="PTHR24345">
    <property type="entry name" value="SERINE/THREONINE-PROTEIN KINASE PLK"/>
    <property type="match status" value="1"/>
</dbReference>
<dbReference type="Gene3D" id="3.30.1120.130">
    <property type="match status" value="1"/>
</dbReference>
<evidence type="ECO:0000256" key="9">
    <source>
        <dbReference type="ARBA" id="ARBA00022840"/>
    </source>
</evidence>
<protein>
    <recommendedName>
        <fullName evidence="3">Serine/threonine-protein kinase PLK4</fullName>
        <ecNumber evidence="2">2.7.11.21</ecNumber>
    </recommendedName>
    <alternativeName>
        <fullName evidence="12">Polo-like kinase 4</fullName>
    </alternativeName>
    <alternativeName>
        <fullName evidence="13 14">Serine/threonine-protein kinase SAK</fullName>
    </alternativeName>
</protein>
<dbReference type="Pfam" id="PF00069">
    <property type="entry name" value="Pkinase"/>
    <property type="match status" value="1"/>
</dbReference>
<feature type="binding site" evidence="17">
    <location>
        <position position="40"/>
    </location>
    <ligand>
        <name>ATP</name>
        <dbReference type="ChEBI" id="CHEBI:30616"/>
    </ligand>
</feature>
<dbReference type="EC" id="2.7.11.21" evidence="2"/>
<dbReference type="InterPro" id="IPR046437">
    <property type="entry name" value="Ser_Thr-PK_POLO_box_1_sf"/>
</dbReference>
<feature type="compositionally biased region" description="Pro residues" evidence="18">
    <location>
        <begin position="599"/>
        <end position="611"/>
    </location>
</feature>
<keyword evidence="11" id="KW-0206">Cytoskeleton</keyword>
<dbReference type="InterPro" id="IPR033696">
    <property type="entry name" value="POLO_box_Plk4_C"/>
</dbReference>
<dbReference type="CDD" id="cd13116">
    <property type="entry name" value="POLO_box_Plk4_3"/>
    <property type="match status" value="1"/>
</dbReference>
<evidence type="ECO:0000256" key="4">
    <source>
        <dbReference type="ARBA" id="ARBA00022490"/>
    </source>
</evidence>
<gene>
    <name evidence="22" type="ORF">CALMAC_LOCUS2706</name>
</gene>
<keyword evidence="6" id="KW-0808">Transferase</keyword>
<evidence type="ECO:0000313" key="23">
    <source>
        <dbReference type="Proteomes" id="UP000410492"/>
    </source>
</evidence>
<evidence type="ECO:0000256" key="10">
    <source>
        <dbReference type="ARBA" id="ARBA00022843"/>
    </source>
</evidence>
<dbReference type="EMBL" id="CAACVG010003402">
    <property type="protein sequence ID" value="VEN37467.1"/>
    <property type="molecule type" value="Genomic_DNA"/>
</dbReference>
<proteinExistence type="predicted"/>
<evidence type="ECO:0000256" key="8">
    <source>
        <dbReference type="ARBA" id="ARBA00022777"/>
    </source>
</evidence>
<organism evidence="22 23">
    <name type="scientific">Callosobruchus maculatus</name>
    <name type="common">Southern cowpea weevil</name>
    <name type="synonym">Pulse bruchid</name>
    <dbReference type="NCBI Taxonomy" id="64391"/>
    <lineage>
        <taxon>Eukaryota</taxon>
        <taxon>Metazoa</taxon>
        <taxon>Ecdysozoa</taxon>
        <taxon>Arthropoda</taxon>
        <taxon>Hexapoda</taxon>
        <taxon>Insecta</taxon>
        <taxon>Pterygota</taxon>
        <taxon>Neoptera</taxon>
        <taxon>Endopterygota</taxon>
        <taxon>Coleoptera</taxon>
        <taxon>Polyphaga</taxon>
        <taxon>Cucujiformia</taxon>
        <taxon>Chrysomeloidea</taxon>
        <taxon>Chrysomelidae</taxon>
        <taxon>Bruchinae</taxon>
        <taxon>Bruchini</taxon>
        <taxon>Callosobruchus</taxon>
    </lineage>
</organism>
<evidence type="ECO:0000256" key="16">
    <source>
        <dbReference type="ARBA" id="ARBA00048347"/>
    </source>
</evidence>
<dbReference type="InterPro" id="IPR008266">
    <property type="entry name" value="Tyr_kinase_AS"/>
</dbReference>
<dbReference type="InterPro" id="IPR000719">
    <property type="entry name" value="Prot_kinase_dom"/>
</dbReference>
<keyword evidence="7 17" id="KW-0547">Nucleotide-binding</keyword>